<evidence type="ECO:0000256" key="3">
    <source>
        <dbReference type="ARBA" id="ARBA00022741"/>
    </source>
</evidence>
<comment type="caution">
    <text evidence="13">The sequence shown here is derived from an EMBL/GenBank/DDBJ whole genome shotgun (WGS) entry which is preliminary data.</text>
</comment>
<dbReference type="PANTHER" id="PTHR24350">
    <property type="entry name" value="SERINE/THREONINE-PROTEIN KINASE IAL-RELATED"/>
    <property type="match status" value="1"/>
</dbReference>
<feature type="active site" description="Proton acceptor" evidence="6">
    <location>
        <position position="302"/>
    </location>
</feature>
<dbReference type="Gene3D" id="2.60.200.20">
    <property type="match status" value="1"/>
</dbReference>
<gene>
    <name evidence="13" type="ORF">Ctob_009332</name>
</gene>
<reference evidence="14" key="1">
    <citation type="journal article" date="2015" name="PLoS Genet.">
        <title>Genome Sequence and Transcriptome Analyses of Chrysochromulina tobin: Metabolic Tools for Enhanced Algal Fitness in the Prominent Order Prymnesiales (Haptophyceae).</title>
        <authorList>
            <person name="Hovde B.T."/>
            <person name="Deodato C.R."/>
            <person name="Hunsperger H.M."/>
            <person name="Ryken S.A."/>
            <person name="Yost W."/>
            <person name="Jha R.K."/>
            <person name="Patterson J."/>
            <person name="Monnat R.J. Jr."/>
            <person name="Barlow S.B."/>
            <person name="Starkenburg S.R."/>
            <person name="Cattolico R.A."/>
        </authorList>
    </citation>
    <scope>NUCLEOTIDE SEQUENCE</scope>
    <source>
        <strain evidence="14">CCMP291</strain>
    </source>
</reference>
<dbReference type="GO" id="GO:0005524">
    <property type="term" value="F:ATP binding"/>
    <property type="evidence" value="ECO:0007669"/>
    <property type="project" value="UniProtKB-UniRule"/>
</dbReference>
<dbReference type="Pfam" id="PF00498">
    <property type="entry name" value="FHA"/>
    <property type="match status" value="1"/>
</dbReference>
<dbReference type="InterPro" id="IPR008984">
    <property type="entry name" value="SMAD_FHA_dom_sf"/>
</dbReference>
<dbReference type="InterPro" id="IPR011009">
    <property type="entry name" value="Kinase-like_dom_sf"/>
</dbReference>
<dbReference type="SMART" id="SM00220">
    <property type="entry name" value="S_TKc"/>
    <property type="match status" value="1"/>
</dbReference>
<dbReference type="InterPro" id="IPR000719">
    <property type="entry name" value="Prot_kinase_dom"/>
</dbReference>
<feature type="binding site" evidence="7">
    <location>
        <position position="328"/>
    </location>
    <ligand>
        <name>ATP</name>
        <dbReference type="ChEBI" id="CHEBI:30616"/>
    </ligand>
</feature>
<evidence type="ECO:0000256" key="5">
    <source>
        <dbReference type="ARBA" id="ARBA00022840"/>
    </source>
</evidence>
<feature type="binding site" evidence="7">
    <location>
        <begin position="306"/>
        <end position="307"/>
    </location>
    <ligand>
        <name>ATP</name>
        <dbReference type="ChEBI" id="CHEBI:30616"/>
    </ligand>
</feature>
<feature type="domain" description="FHA" evidence="11">
    <location>
        <begin position="51"/>
        <end position="103"/>
    </location>
</feature>
<keyword evidence="14" id="KW-1185">Reference proteome</keyword>
<evidence type="ECO:0000256" key="6">
    <source>
        <dbReference type="PIRSR" id="PIRSR630616-1"/>
    </source>
</evidence>
<evidence type="ECO:0000259" key="12">
    <source>
        <dbReference type="PROSITE" id="PS50011"/>
    </source>
</evidence>
<dbReference type="PROSITE" id="PS00108">
    <property type="entry name" value="PROTEIN_KINASE_ST"/>
    <property type="match status" value="1"/>
</dbReference>
<protein>
    <submittedName>
        <fullName evidence="13">Protein serine threonine kinase</fullName>
    </submittedName>
</protein>
<dbReference type="CDD" id="cd05117">
    <property type="entry name" value="STKc_CAMK"/>
    <property type="match status" value="1"/>
</dbReference>
<dbReference type="PROSITE" id="PS50006">
    <property type="entry name" value="FHA_DOMAIN"/>
    <property type="match status" value="1"/>
</dbReference>
<dbReference type="OrthoDB" id="407410at2759"/>
<accession>A0A0M0K477</accession>
<feature type="cross-link" description="Glycyl lysine isopeptide (Lys-Gly) (interchain with G-Cter in SUMO2)" evidence="8">
    <location>
        <position position="304"/>
    </location>
</feature>
<dbReference type="AlphaFoldDB" id="A0A0M0K477"/>
<dbReference type="InterPro" id="IPR017441">
    <property type="entry name" value="Protein_kinase_ATP_BS"/>
</dbReference>
<dbReference type="InterPro" id="IPR000253">
    <property type="entry name" value="FHA_dom"/>
</dbReference>
<proteinExistence type="predicted"/>
<dbReference type="EMBL" id="JWZX01001476">
    <property type="protein sequence ID" value="KOO33604.1"/>
    <property type="molecule type" value="Genomic_DNA"/>
</dbReference>
<keyword evidence="4 13" id="KW-0418">Kinase</keyword>
<dbReference type="GO" id="GO:0004674">
    <property type="term" value="F:protein serine/threonine kinase activity"/>
    <property type="evidence" value="ECO:0007669"/>
    <property type="project" value="UniProtKB-KW"/>
</dbReference>
<dbReference type="InterPro" id="IPR008271">
    <property type="entry name" value="Ser/Thr_kinase_AS"/>
</dbReference>
<dbReference type="Pfam" id="PF00069">
    <property type="entry name" value="Pkinase"/>
    <property type="match status" value="1"/>
</dbReference>
<dbReference type="PROSITE" id="PS50011">
    <property type="entry name" value="PROTEIN_KINASE_DOM"/>
    <property type="match status" value="1"/>
</dbReference>
<dbReference type="InterPro" id="IPR030616">
    <property type="entry name" value="Aur-like"/>
</dbReference>
<evidence type="ECO:0000313" key="14">
    <source>
        <dbReference type="Proteomes" id="UP000037460"/>
    </source>
</evidence>
<evidence type="ECO:0000256" key="1">
    <source>
        <dbReference type="ARBA" id="ARBA00022527"/>
    </source>
</evidence>
<keyword evidence="3 7" id="KW-0547">Nucleotide-binding</keyword>
<organism evidence="13 14">
    <name type="scientific">Chrysochromulina tobinii</name>
    <dbReference type="NCBI Taxonomy" id="1460289"/>
    <lineage>
        <taxon>Eukaryota</taxon>
        <taxon>Haptista</taxon>
        <taxon>Haptophyta</taxon>
        <taxon>Prymnesiophyceae</taxon>
        <taxon>Prymnesiales</taxon>
        <taxon>Chrysochromulinaceae</taxon>
        <taxon>Chrysochromulina</taxon>
    </lineage>
</organism>
<evidence type="ECO:0000313" key="13">
    <source>
        <dbReference type="EMBL" id="KOO33604.1"/>
    </source>
</evidence>
<dbReference type="SMART" id="SM00240">
    <property type="entry name" value="FHA"/>
    <property type="match status" value="1"/>
</dbReference>
<keyword evidence="1" id="KW-0723">Serine/threonine-protein kinase</keyword>
<evidence type="ECO:0000259" key="11">
    <source>
        <dbReference type="PROSITE" id="PS50006"/>
    </source>
</evidence>
<sequence length="576" mass="62345">MEVEDAAPPTQADEPDAGTLAEEEFSEPWARLIGMGPTSSFGIVDLNQRVILFGKVAKNSNAHIKFNDPRVSSMHCRIFLDDNGLAHVIDLSSNGTWWNNQRMGKNQIRRLQNADNIVLLNPNPKHASMSSGNAMLDDPAVVPHAINYQFIETSLCAQSSAEDYEEVCELGKGSFAVVKRVLHRPTGIEYAMKVMDKKKLLRGAAAGDARCCTAEQMTELQSRVLMEARILRTIEHPNVIKFVDIFEDATKLYLVMELVQGGELFDRLERDGPFAEADARHVMFQLLSALNYLHERHIVHRDLKPENILLKEPPAGATSFLPEVKIADFGLAKLVGADVHFRAATFCGTPQYFAPEVLETRSSGRGYDRACDVWSVGVLMYNLLSASPPFADQVAPPGASGAPATIFDQIKAGVNAAHFRHPVWDRVSPAAKQMICRMLVVDPRRRLSVAQALADPWMQGEIQAFGSFRPWDAAHTRAADEIEDSDEEPLPHVAAGATRPPYAGFVVGAAPMAAVQPTGGQPGGPVGHPAAPHVVSSVAAKLASKPKTSRGAAAALAAAQQRRAVGPLTVNGGAGK</sequence>
<feature type="region of interest" description="Disordered" evidence="10">
    <location>
        <begin position="552"/>
        <end position="576"/>
    </location>
</feature>
<feature type="domain" description="Protein kinase" evidence="12">
    <location>
        <begin position="164"/>
        <end position="458"/>
    </location>
</feature>
<dbReference type="Gene3D" id="3.30.200.20">
    <property type="entry name" value="Phosphorylase Kinase, domain 1"/>
    <property type="match status" value="1"/>
</dbReference>
<feature type="compositionally biased region" description="Low complexity" evidence="10">
    <location>
        <begin position="552"/>
        <end position="564"/>
    </location>
</feature>
<dbReference type="Proteomes" id="UP000037460">
    <property type="component" value="Unassembled WGS sequence"/>
</dbReference>
<evidence type="ECO:0000256" key="9">
    <source>
        <dbReference type="PROSITE-ProRule" id="PRU10141"/>
    </source>
</evidence>
<evidence type="ECO:0000256" key="4">
    <source>
        <dbReference type="ARBA" id="ARBA00022777"/>
    </source>
</evidence>
<evidence type="ECO:0000256" key="2">
    <source>
        <dbReference type="ARBA" id="ARBA00022679"/>
    </source>
</evidence>
<name>A0A0M0K477_9EUKA</name>
<dbReference type="Gene3D" id="1.10.510.10">
    <property type="entry name" value="Transferase(Phosphotransferase) domain 1"/>
    <property type="match status" value="1"/>
</dbReference>
<feature type="binding site" evidence="7 9">
    <location>
        <position position="193"/>
    </location>
    <ligand>
        <name>ATP</name>
        <dbReference type="ChEBI" id="CHEBI:30616"/>
    </ligand>
</feature>
<dbReference type="SUPFAM" id="SSF56112">
    <property type="entry name" value="Protein kinase-like (PK-like)"/>
    <property type="match status" value="1"/>
</dbReference>
<dbReference type="FunFam" id="1.10.510.10:FF:000571">
    <property type="entry name" value="Maternal embryonic leucine zipper kinase"/>
    <property type="match status" value="1"/>
</dbReference>
<dbReference type="PROSITE" id="PS00107">
    <property type="entry name" value="PROTEIN_KINASE_ATP"/>
    <property type="match status" value="1"/>
</dbReference>
<evidence type="ECO:0000256" key="10">
    <source>
        <dbReference type="SAM" id="MobiDB-lite"/>
    </source>
</evidence>
<keyword evidence="2" id="KW-0808">Transferase</keyword>
<evidence type="ECO:0000256" key="7">
    <source>
        <dbReference type="PIRSR" id="PIRSR630616-2"/>
    </source>
</evidence>
<evidence type="ECO:0000256" key="8">
    <source>
        <dbReference type="PIRSR" id="PIRSR630616-3"/>
    </source>
</evidence>
<keyword evidence="5 7" id="KW-0067">ATP-binding</keyword>
<dbReference type="SUPFAM" id="SSF49879">
    <property type="entry name" value="SMAD/FHA domain"/>
    <property type="match status" value="1"/>
</dbReference>